<dbReference type="Pfam" id="PF15597">
    <property type="entry name" value="Imm59"/>
    <property type="match status" value="1"/>
</dbReference>
<organism evidence="1 2">
    <name type="scientific">Listeria floridensis FSL S10-1187</name>
    <dbReference type="NCBI Taxonomy" id="1265817"/>
    <lineage>
        <taxon>Bacteria</taxon>
        <taxon>Bacillati</taxon>
        <taxon>Bacillota</taxon>
        <taxon>Bacilli</taxon>
        <taxon>Bacillales</taxon>
        <taxon>Listeriaceae</taxon>
        <taxon>Listeria</taxon>
    </lineage>
</organism>
<reference evidence="1 2" key="1">
    <citation type="journal article" date="2014" name="Int. J. Syst. Evol. Microbiol.">
        <title>Listeria floridensis sp. nov., Listeria aquatica sp. nov., Listeria cornellensis sp. nov., Listeria riparia sp. nov. and Listeria grandensis sp. nov., from agricultural and natural environments.</title>
        <authorList>
            <person name="den Bakker H.C."/>
            <person name="Warchocki S."/>
            <person name="Wright E.M."/>
            <person name="Allred A.F."/>
            <person name="Ahlstrom C."/>
            <person name="Manuel C.S."/>
            <person name="Stasiewicz M.J."/>
            <person name="Burrell A."/>
            <person name="Roof S."/>
            <person name="Strawn L."/>
            <person name="Fortes E.D."/>
            <person name="Nightingale K.K."/>
            <person name="Kephart D."/>
            <person name="Wiedmann M."/>
        </authorList>
    </citation>
    <scope>NUCLEOTIDE SEQUENCE [LARGE SCALE GENOMIC DNA]</scope>
    <source>
        <strain evidence="1 2">FSL S10-1187</strain>
    </source>
</reference>
<comment type="caution">
    <text evidence="1">The sequence shown here is derived from an EMBL/GenBank/DDBJ whole genome shotgun (WGS) entry which is preliminary data.</text>
</comment>
<dbReference type="EMBL" id="AODF01000043">
    <property type="protein sequence ID" value="EUJ25739.1"/>
    <property type="molecule type" value="Genomic_DNA"/>
</dbReference>
<sequence length="111" mass="13335">MNYDLKEIKDVLEDDIHLLGYEELRYSIFEGENNKRAEYQLRMEKKGDLFEVYMTADRAGVMGKYKFDNPFDATDKFLDIMQSRVLTNRRRVRDGEPPEYHCSLWDDIRVN</sequence>
<dbReference type="Proteomes" id="UP000019249">
    <property type="component" value="Unassembled WGS sequence"/>
</dbReference>
<dbReference type="InterPro" id="IPR028954">
    <property type="entry name" value="Imm59"/>
</dbReference>
<evidence type="ECO:0000313" key="1">
    <source>
        <dbReference type="EMBL" id="EUJ25739.1"/>
    </source>
</evidence>
<accession>A0ABP3AU58</accession>
<proteinExistence type="predicted"/>
<name>A0ABP3AU58_9LIST</name>
<keyword evidence="2" id="KW-1185">Reference proteome</keyword>
<evidence type="ECO:0000313" key="2">
    <source>
        <dbReference type="Proteomes" id="UP000019249"/>
    </source>
</evidence>
<dbReference type="RefSeq" id="WP_036098467.1">
    <property type="nucleotide sequence ID" value="NZ_AODF01000043.1"/>
</dbReference>
<gene>
    <name evidence="1" type="ORF">MFLO_14988</name>
</gene>
<protein>
    <submittedName>
        <fullName evidence="1">Uncharacterized protein</fullName>
    </submittedName>
</protein>